<dbReference type="PANTHER" id="PTHR33164:SF99">
    <property type="entry name" value="MARR FAMILY REGULATORY PROTEIN"/>
    <property type="match status" value="1"/>
</dbReference>
<organism evidence="2 3">
    <name type="scientific">Rhodococcus spongiicola</name>
    <dbReference type="NCBI Taxonomy" id="2487352"/>
    <lineage>
        <taxon>Bacteria</taxon>
        <taxon>Bacillati</taxon>
        <taxon>Actinomycetota</taxon>
        <taxon>Actinomycetes</taxon>
        <taxon>Mycobacteriales</taxon>
        <taxon>Nocardiaceae</taxon>
        <taxon>Rhodococcus</taxon>
    </lineage>
</organism>
<dbReference type="EMBL" id="RKLN01000006">
    <property type="protein sequence ID" value="RVW00827.1"/>
    <property type="molecule type" value="Genomic_DNA"/>
</dbReference>
<name>A0A438AQF1_9NOCA</name>
<sequence length="167" mass="18250">MDPRYSSCVHTQLPTPDASLGGRASVAWSQVAVFASAVDSSLDKWLADTYRLGLTEFRALTFLSQASDKELRVNDLAQCVGLNPSSATRLVSRLEAKELARRDVCEDDGRGVYAVIEQHGEALLKEVRTSYEVRVQELLSRPAVHFPHLDARLIAAALTEVGALVTP</sequence>
<dbReference type="Pfam" id="PF12802">
    <property type="entry name" value="MarR_2"/>
    <property type="match status" value="1"/>
</dbReference>
<evidence type="ECO:0000313" key="2">
    <source>
        <dbReference type="EMBL" id="RVW00827.1"/>
    </source>
</evidence>
<feature type="domain" description="HTH marR-type" evidence="1">
    <location>
        <begin position="24"/>
        <end position="163"/>
    </location>
</feature>
<protein>
    <submittedName>
        <fullName evidence="2">MarR family transcriptional regulator</fullName>
    </submittedName>
</protein>
<reference evidence="2 3" key="1">
    <citation type="submission" date="2018-11" db="EMBL/GenBank/DDBJ databases">
        <title>Rhodococcus spongicola sp. nov. and Rhodococcus xishaensis sp. nov. from marine sponges.</title>
        <authorList>
            <person name="Li L."/>
            <person name="Lin H.W."/>
        </authorList>
    </citation>
    <scope>NUCLEOTIDE SEQUENCE [LARGE SCALE GENOMIC DNA]</scope>
    <source>
        <strain evidence="2 3">LHW50502</strain>
    </source>
</reference>
<dbReference type="PANTHER" id="PTHR33164">
    <property type="entry name" value="TRANSCRIPTIONAL REGULATOR, MARR FAMILY"/>
    <property type="match status" value="1"/>
</dbReference>
<dbReference type="SMART" id="SM00347">
    <property type="entry name" value="HTH_MARR"/>
    <property type="match status" value="1"/>
</dbReference>
<accession>A0A438AQF1</accession>
<dbReference type="Proteomes" id="UP000284333">
    <property type="component" value="Unassembled WGS sequence"/>
</dbReference>
<dbReference type="InterPro" id="IPR036390">
    <property type="entry name" value="WH_DNA-bd_sf"/>
</dbReference>
<dbReference type="GO" id="GO:0006950">
    <property type="term" value="P:response to stress"/>
    <property type="evidence" value="ECO:0007669"/>
    <property type="project" value="TreeGrafter"/>
</dbReference>
<dbReference type="PROSITE" id="PS50995">
    <property type="entry name" value="HTH_MARR_2"/>
    <property type="match status" value="1"/>
</dbReference>
<dbReference type="InterPro" id="IPR039422">
    <property type="entry name" value="MarR/SlyA-like"/>
</dbReference>
<gene>
    <name evidence="2" type="ORF">EF834_15605</name>
</gene>
<proteinExistence type="predicted"/>
<keyword evidence="3" id="KW-1185">Reference proteome</keyword>
<dbReference type="InterPro" id="IPR000835">
    <property type="entry name" value="HTH_MarR-typ"/>
</dbReference>
<dbReference type="Gene3D" id="1.10.10.10">
    <property type="entry name" value="Winged helix-like DNA-binding domain superfamily/Winged helix DNA-binding domain"/>
    <property type="match status" value="1"/>
</dbReference>
<evidence type="ECO:0000259" key="1">
    <source>
        <dbReference type="PROSITE" id="PS50995"/>
    </source>
</evidence>
<dbReference type="GO" id="GO:0003700">
    <property type="term" value="F:DNA-binding transcription factor activity"/>
    <property type="evidence" value="ECO:0007669"/>
    <property type="project" value="InterPro"/>
</dbReference>
<dbReference type="AlphaFoldDB" id="A0A438AQF1"/>
<dbReference type="SUPFAM" id="SSF46785">
    <property type="entry name" value="Winged helix' DNA-binding domain"/>
    <property type="match status" value="1"/>
</dbReference>
<dbReference type="OrthoDB" id="8635520at2"/>
<evidence type="ECO:0000313" key="3">
    <source>
        <dbReference type="Proteomes" id="UP000284333"/>
    </source>
</evidence>
<dbReference type="InterPro" id="IPR036388">
    <property type="entry name" value="WH-like_DNA-bd_sf"/>
</dbReference>
<comment type="caution">
    <text evidence="2">The sequence shown here is derived from an EMBL/GenBank/DDBJ whole genome shotgun (WGS) entry which is preliminary data.</text>
</comment>